<feature type="compositionally biased region" description="Polar residues" evidence="1">
    <location>
        <begin position="74"/>
        <end position="95"/>
    </location>
</feature>
<name>A0A8J8SZB3_HALGN</name>
<feature type="compositionally biased region" description="Polar residues" evidence="1">
    <location>
        <begin position="50"/>
        <end position="61"/>
    </location>
</feature>
<evidence type="ECO:0000313" key="2">
    <source>
        <dbReference type="EMBL" id="TNV76427.1"/>
    </source>
</evidence>
<accession>A0A8J8SZB3</accession>
<comment type="caution">
    <text evidence="2">The sequence shown here is derived from an EMBL/GenBank/DDBJ whole genome shotgun (WGS) entry which is preliminary data.</text>
</comment>
<feature type="region of interest" description="Disordered" evidence="1">
    <location>
        <begin position="18"/>
        <end position="105"/>
    </location>
</feature>
<gene>
    <name evidence="2" type="ORF">FGO68_gene4146</name>
</gene>
<protein>
    <submittedName>
        <fullName evidence="2">Uncharacterized protein</fullName>
    </submittedName>
</protein>
<evidence type="ECO:0000256" key="1">
    <source>
        <dbReference type="SAM" id="MobiDB-lite"/>
    </source>
</evidence>
<evidence type="ECO:0000313" key="3">
    <source>
        <dbReference type="Proteomes" id="UP000785679"/>
    </source>
</evidence>
<proteinExistence type="predicted"/>
<dbReference type="EMBL" id="RRYP01013603">
    <property type="protein sequence ID" value="TNV76427.1"/>
    <property type="molecule type" value="Genomic_DNA"/>
</dbReference>
<sequence length="214" mass="23874">MNSFNQQTYMPQHQQLFTPHGIGASTQPPQSIFGYPGAQTITFGGMGHLPQQQHSQKASQPSKKRHRDGKSMSDESTSPGLAGSQHGSAAFQPTQHTHKRVCTNKDGHMRLKQYLKDHEESTLSSNTSATNSGTQISLQSLQQHHHSAMQDDYEMGHAHSQHSEDACMVAGRTSLSRNEIEKIQKERMAQQLNLYKQQMHSRANGVNRLDCCNL</sequence>
<dbReference type="AlphaFoldDB" id="A0A8J8SZB3"/>
<keyword evidence="3" id="KW-1185">Reference proteome</keyword>
<reference evidence="2" key="1">
    <citation type="submission" date="2019-06" db="EMBL/GenBank/DDBJ databases">
        <authorList>
            <person name="Zheng W."/>
        </authorList>
    </citation>
    <scope>NUCLEOTIDE SEQUENCE</scope>
    <source>
        <strain evidence="2">QDHG01</strain>
    </source>
</reference>
<organism evidence="2 3">
    <name type="scientific">Halteria grandinella</name>
    <dbReference type="NCBI Taxonomy" id="5974"/>
    <lineage>
        <taxon>Eukaryota</taxon>
        <taxon>Sar</taxon>
        <taxon>Alveolata</taxon>
        <taxon>Ciliophora</taxon>
        <taxon>Intramacronucleata</taxon>
        <taxon>Spirotrichea</taxon>
        <taxon>Stichotrichia</taxon>
        <taxon>Sporadotrichida</taxon>
        <taxon>Halteriidae</taxon>
        <taxon>Halteria</taxon>
    </lineage>
</organism>
<dbReference type="Proteomes" id="UP000785679">
    <property type="component" value="Unassembled WGS sequence"/>
</dbReference>